<proteinExistence type="predicted"/>
<feature type="transmembrane region" description="Helical" evidence="2">
    <location>
        <begin position="67"/>
        <end position="88"/>
    </location>
</feature>
<accession>A0A1M4X921</accession>
<dbReference type="RefSeq" id="WP_073154566.1">
    <property type="nucleotide sequence ID" value="NZ_FQVL01000004.1"/>
</dbReference>
<dbReference type="AlphaFoldDB" id="A0A1M4X921"/>
<evidence type="ECO:0000256" key="2">
    <source>
        <dbReference type="SAM" id="Phobius"/>
    </source>
</evidence>
<protein>
    <submittedName>
        <fullName evidence="3">Uncharacterized protein</fullName>
    </submittedName>
</protein>
<keyword evidence="2" id="KW-0812">Transmembrane</keyword>
<dbReference type="Proteomes" id="UP000184476">
    <property type="component" value="Unassembled WGS sequence"/>
</dbReference>
<keyword evidence="2" id="KW-1133">Transmembrane helix</keyword>
<sequence length="148" mass="16335">MPKNRDNYENIRNSQKKILRDAKEEAARASERGDHDKARALQIGDQVLRKSMEQERSGQSGSGDNCLIASIVLGSMLAALGYGGHAAVQKLTSEKKLSPIVDKLDQNTQAPPKTNLHTLQRNSPTHTDITLIVPSRLHQLNQTNGMTR</sequence>
<evidence type="ECO:0000313" key="4">
    <source>
        <dbReference type="Proteomes" id="UP000184476"/>
    </source>
</evidence>
<evidence type="ECO:0000256" key="1">
    <source>
        <dbReference type="SAM" id="MobiDB-lite"/>
    </source>
</evidence>
<keyword evidence="4" id="KW-1185">Reference proteome</keyword>
<evidence type="ECO:0000313" key="3">
    <source>
        <dbReference type="EMBL" id="SHE89602.1"/>
    </source>
</evidence>
<gene>
    <name evidence="3" type="ORF">SAMN05444392_104185</name>
</gene>
<keyword evidence="2" id="KW-0472">Membrane</keyword>
<organism evidence="3 4">
    <name type="scientific">Seinonella peptonophila</name>
    <dbReference type="NCBI Taxonomy" id="112248"/>
    <lineage>
        <taxon>Bacteria</taxon>
        <taxon>Bacillati</taxon>
        <taxon>Bacillota</taxon>
        <taxon>Bacilli</taxon>
        <taxon>Bacillales</taxon>
        <taxon>Thermoactinomycetaceae</taxon>
        <taxon>Seinonella</taxon>
    </lineage>
</organism>
<feature type="compositionally biased region" description="Basic and acidic residues" evidence="1">
    <location>
        <begin position="18"/>
        <end position="39"/>
    </location>
</feature>
<reference evidence="3 4" key="1">
    <citation type="submission" date="2016-11" db="EMBL/GenBank/DDBJ databases">
        <authorList>
            <person name="Jaros S."/>
            <person name="Januszkiewicz K."/>
            <person name="Wedrychowicz H."/>
        </authorList>
    </citation>
    <scope>NUCLEOTIDE SEQUENCE [LARGE SCALE GENOMIC DNA]</scope>
    <source>
        <strain evidence="3 4">DSM 44666</strain>
    </source>
</reference>
<name>A0A1M4X921_9BACL</name>
<dbReference type="EMBL" id="FQVL01000004">
    <property type="protein sequence ID" value="SHE89602.1"/>
    <property type="molecule type" value="Genomic_DNA"/>
</dbReference>
<feature type="region of interest" description="Disordered" evidence="1">
    <location>
        <begin position="1"/>
        <end position="42"/>
    </location>
</feature>